<dbReference type="SUPFAM" id="SSF53448">
    <property type="entry name" value="Nucleotide-diphospho-sugar transferases"/>
    <property type="match status" value="1"/>
</dbReference>
<comment type="similarity">
    <text evidence="1">Belongs to the glycosyltransferase 2 family.</text>
</comment>
<evidence type="ECO:0000256" key="1">
    <source>
        <dbReference type="ARBA" id="ARBA00006739"/>
    </source>
</evidence>
<dbReference type="EMBL" id="JAVUPU010000002">
    <property type="protein sequence ID" value="MDT9598270.1"/>
    <property type="molecule type" value="Genomic_DNA"/>
</dbReference>
<dbReference type="Gene3D" id="3.90.550.10">
    <property type="entry name" value="Spore Coat Polysaccharide Biosynthesis Protein SpsA, Chain A"/>
    <property type="match status" value="1"/>
</dbReference>
<keyword evidence="2 5" id="KW-0328">Glycosyltransferase</keyword>
<dbReference type="PANTHER" id="PTHR43685:SF5">
    <property type="entry name" value="GLYCOSYLTRANSFERASE EPSE-RELATED"/>
    <property type="match status" value="1"/>
</dbReference>
<keyword evidence="6" id="KW-1185">Reference proteome</keyword>
<evidence type="ECO:0000256" key="2">
    <source>
        <dbReference type="ARBA" id="ARBA00022676"/>
    </source>
</evidence>
<name>A0ABU3Q5Q2_9SPHN</name>
<dbReference type="PANTHER" id="PTHR43685">
    <property type="entry name" value="GLYCOSYLTRANSFERASE"/>
    <property type="match status" value="1"/>
</dbReference>
<dbReference type="GO" id="GO:0016757">
    <property type="term" value="F:glycosyltransferase activity"/>
    <property type="evidence" value="ECO:0007669"/>
    <property type="project" value="UniProtKB-KW"/>
</dbReference>
<dbReference type="Proteomes" id="UP001259572">
    <property type="component" value="Unassembled WGS sequence"/>
</dbReference>
<reference evidence="5 6" key="1">
    <citation type="submission" date="2023-05" db="EMBL/GenBank/DDBJ databases">
        <authorList>
            <person name="Guo Y."/>
        </authorList>
    </citation>
    <scope>NUCLEOTIDE SEQUENCE [LARGE SCALE GENOMIC DNA]</scope>
    <source>
        <strain evidence="5 6">GR2756</strain>
    </source>
</reference>
<protein>
    <submittedName>
        <fullName evidence="5">Glycosyltransferase family A protein</fullName>
        <ecNumber evidence="5">2.4.-.-</ecNumber>
    </submittedName>
</protein>
<dbReference type="Pfam" id="PF00535">
    <property type="entry name" value="Glycos_transf_2"/>
    <property type="match status" value="1"/>
</dbReference>
<feature type="domain" description="Glycosyltransferase 2-like" evidence="4">
    <location>
        <begin position="6"/>
        <end position="154"/>
    </location>
</feature>
<evidence type="ECO:0000313" key="6">
    <source>
        <dbReference type="Proteomes" id="UP001259572"/>
    </source>
</evidence>
<comment type="caution">
    <text evidence="5">The sequence shown here is derived from an EMBL/GenBank/DDBJ whole genome shotgun (WGS) entry which is preliminary data.</text>
</comment>
<dbReference type="InterPro" id="IPR050834">
    <property type="entry name" value="Glycosyltransf_2"/>
</dbReference>
<proteinExistence type="inferred from homology"/>
<evidence type="ECO:0000259" key="4">
    <source>
        <dbReference type="Pfam" id="PF00535"/>
    </source>
</evidence>
<sequence>MIPPLSVVMPVHNALPFLDESIRSIIDQSFGAFEFVILDDGSTDGSGDLIRQWASRDRRIIPHFGREKLGPAGSSNKVVEHSNAPLVARMDADDLSHPDRLRRQMNLFARESSAGLIGTLWEGIDAAGDKVRSLDRWRLVRKSPFVPFPHGSVMFRRTVFDEVGGYRQECNYWEDLDLFLRIAGCRDILVIPESLYRHRFAQTSTRLSSPRPEVEAQVDLMLRCLGESGGRLDYEALLRDRPPPSDKVRPQVFLSLGSTILWAGRSPSNLKRIWRRADLRIDLASLKSMIWALWANFAPRSLRTCLRALVRARDISAGVILGHATAFKWRPNQDVTKCDNLGRD</sequence>
<dbReference type="CDD" id="cd00761">
    <property type="entry name" value="Glyco_tranf_GTA_type"/>
    <property type="match status" value="1"/>
</dbReference>
<dbReference type="RefSeq" id="WP_315724161.1">
    <property type="nucleotide sequence ID" value="NZ_JAVUPU010000002.1"/>
</dbReference>
<organism evidence="5 6">
    <name type="scientific">Sphingosinicella rhizophila</name>
    <dbReference type="NCBI Taxonomy" id="3050082"/>
    <lineage>
        <taxon>Bacteria</taxon>
        <taxon>Pseudomonadati</taxon>
        <taxon>Pseudomonadota</taxon>
        <taxon>Alphaproteobacteria</taxon>
        <taxon>Sphingomonadales</taxon>
        <taxon>Sphingosinicellaceae</taxon>
        <taxon>Sphingosinicella</taxon>
    </lineage>
</organism>
<gene>
    <name evidence="5" type="ORF">RQX22_04810</name>
</gene>
<dbReference type="InterPro" id="IPR001173">
    <property type="entry name" value="Glyco_trans_2-like"/>
</dbReference>
<accession>A0ABU3Q5Q2</accession>
<keyword evidence="3 5" id="KW-0808">Transferase</keyword>
<dbReference type="InterPro" id="IPR029044">
    <property type="entry name" value="Nucleotide-diphossugar_trans"/>
</dbReference>
<dbReference type="EC" id="2.4.-.-" evidence="5"/>
<evidence type="ECO:0000313" key="5">
    <source>
        <dbReference type="EMBL" id="MDT9598270.1"/>
    </source>
</evidence>
<evidence type="ECO:0000256" key="3">
    <source>
        <dbReference type="ARBA" id="ARBA00022679"/>
    </source>
</evidence>